<dbReference type="RefSeq" id="WP_267186274.1">
    <property type="nucleotide sequence ID" value="NZ_JAPMKV010000002.1"/>
</dbReference>
<proteinExistence type="predicted"/>
<dbReference type="InterPro" id="IPR011231">
    <property type="entry name" value="Phage_VT1-Sakai_H0018"/>
</dbReference>
<evidence type="ECO:0000313" key="2">
    <source>
        <dbReference type="Proteomes" id="UP001081709"/>
    </source>
</evidence>
<sequence>MYTNPMRDIYSPGTDITCRATTAVTGKRFAEISGDRAGGKISITTATPAGHICGVIKYDAKANELVGIARGSSRVVTVTAETAITAGARVEVGTDGKATVHASGVPVGYAVSTAKADADAEISLYN</sequence>
<evidence type="ECO:0000313" key="1">
    <source>
        <dbReference type="EMBL" id="MCX7444380.1"/>
    </source>
</evidence>
<accession>A0ABT3WT46</accession>
<keyword evidence="2" id="KW-1185">Reference proteome</keyword>
<dbReference type="EMBL" id="JAPMKV010000002">
    <property type="protein sequence ID" value="MCX7444380.1"/>
    <property type="molecule type" value="Genomic_DNA"/>
</dbReference>
<dbReference type="Pfam" id="PF09956">
    <property type="entry name" value="Phage_cement_2"/>
    <property type="match status" value="1"/>
</dbReference>
<comment type="caution">
    <text evidence="1">The sequence shown here is derived from an EMBL/GenBank/DDBJ whole genome shotgun (WGS) entry which is preliminary data.</text>
</comment>
<reference evidence="1" key="1">
    <citation type="submission" date="2022-11" db="EMBL/GenBank/DDBJ databases">
        <title>Corynebacterium sp. isolated from Penguins.</title>
        <authorList>
            <person name="Sedlar K."/>
            <person name="Svec P."/>
        </authorList>
    </citation>
    <scope>NUCLEOTIDE SEQUENCE</scope>
    <source>
        <strain evidence="1">P7003</strain>
    </source>
</reference>
<protein>
    <submittedName>
        <fullName evidence="1">DUF2190 family protein</fullName>
    </submittedName>
</protein>
<dbReference type="Proteomes" id="UP001081709">
    <property type="component" value="Unassembled WGS sequence"/>
</dbReference>
<gene>
    <name evidence="1" type="ORF">OS125_03860</name>
</gene>
<name>A0ABT3WT46_9CORY</name>
<organism evidence="1 2">
    <name type="scientific">Corynebacterium pygosceleis</name>
    <dbReference type="NCBI Taxonomy" id="2800406"/>
    <lineage>
        <taxon>Bacteria</taxon>
        <taxon>Bacillati</taxon>
        <taxon>Actinomycetota</taxon>
        <taxon>Actinomycetes</taxon>
        <taxon>Mycobacteriales</taxon>
        <taxon>Corynebacteriaceae</taxon>
        <taxon>Corynebacterium</taxon>
    </lineage>
</organism>